<gene>
    <name evidence="6" type="ORF">DFR52_103472</name>
</gene>
<sequence length="208" mass="23391">MTGLRARQKADRNRRILEAATTLFRVQGYDSARIEDIAELAEVSVGTLYNYYENKGDILVATVSMEVTEVLEAGDRIVASPPLNVAEALRVLIGQYYDHSLVYLSKEMWRTAMASSIQQPETPLSKRYTELDQRLCAQVVQLVETLQQRGVIIVGIDSRAIGEVIFNNLNMMFIEFCKVDSMPLEELKLRVAEQHRPIAALISSVKAV</sequence>
<evidence type="ECO:0000313" key="6">
    <source>
        <dbReference type="EMBL" id="PWW00269.1"/>
    </source>
</evidence>
<dbReference type="Pfam" id="PF00440">
    <property type="entry name" value="TetR_N"/>
    <property type="match status" value="1"/>
</dbReference>
<dbReference type="OrthoDB" id="7185252at2"/>
<evidence type="ECO:0000259" key="5">
    <source>
        <dbReference type="PROSITE" id="PS50977"/>
    </source>
</evidence>
<keyword evidence="3" id="KW-0804">Transcription</keyword>
<dbReference type="AlphaFoldDB" id="A0A317PI23"/>
<dbReference type="InterPro" id="IPR050109">
    <property type="entry name" value="HTH-type_TetR-like_transc_reg"/>
</dbReference>
<dbReference type="PANTHER" id="PTHR30055:SF234">
    <property type="entry name" value="HTH-TYPE TRANSCRIPTIONAL REGULATOR BETI"/>
    <property type="match status" value="1"/>
</dbReference>
<evidence type="ECO:0000256" key="1">
    <source>
        <dbReference type="ARBA" id="ARBA00023015"/>
    </source>
</evidence>
<evidence type="ECO:0000256" key="3">
    <source>
        <dbReference type="ARBA" id="ARBA00023163"/>
    </source>
</evidence>
<dbReference type="PROSITE" id="PS50977">
    <property type="entry name" value="HTH_TETR_2"/>
    <property type="match status" value="1"/>
</dbReference>
<dbReference type="PRINTS" id="PR00455">
    <property type="entry name" value="HTHTETR"/>
</dbReference>
<protein>
    <submittedName>
        <fullName evidence="6">TetR family transcriptional regulator</fullName>
    </submittedName>
</protein>
<dbReference type="GO" id="GO:0003700">
    <property type="term" value="F:DNA-binding transcription factor activity"/>
    <property type="evidence" value="ECO:0007669"/>
    <property type="project" value="TreeGrafter"/>
</dbReference>
<feature type="domain" description="HTH tetR-type" evidence="5">
    <location>
        <begin position="10"/>
        <end position="70"/>
    </location>
</feature>
<reference evidence="6 7" key="1">
    <citation type="submission" date="2018-05" db="EMBL/GenBank/DDBJ databases">
        <title>Genomic Encyclopedia of Type Strains, Phase IV (KMG-IV): sequencing the most valuable type-strain genomes for metagenomic binning, comparative biology and taxonomic classification.</title>
        <authorList>
            <person name="Goeker M."/>
        </authorList>
    </citation>
    <scope>NUCLEOTIDE SEQUENCE [LARGE SCALE GENOMIC DNA]</scope>
    <source>
        <strain evidence="6 7">DSM 16791</strain>
    </source>
</reference>
<evidence type="ECO:0000313" key="7">
    <source>
        <dbReference type="Proteomes" id="UP000246352"/>
    </source>
</evidence>
<dbReference type="PANTHER" id="PTHR30055">
    <property type="entry name" value="HTH-TYPE TRANSCRIPTIONAL REGULATOR RUTR"/>
    <property type="match status" value="1"/>
</dbReference>
<organism evidence="6 7">
    <name type="scientific">Hoeflea marina</name>
    <dbReference type="NCBI Taxonomy" id="274592"/>
    <lineage>
        <taxon>Bacteria</taxon>
        <taxon>Pseudomonadati</taxon>
        <taxon>Pseudomonadota</taxon>
        <taxon>Alphaproteobacteria</taxon>
        <taxon>Hyphomicrobiales</taxon>
        <taxon>Rhizobiaceae</taxon>
        <taxon>Hoeflea</taxon>
    </lineage>
</organism>
<proteinExistence type="predicted"/>
<keyword evidence="2 4" id="KW-0238">DNA-binding</keyword>
<dbReference type="InterPro" id="IPR009057">
    <property type="entry name" value="Homeodomain-like_sf"/>
</dbReference>
<keyword evidence="7" id="KW-1185">Reference proteome</keyword>
<dbReference type="Gene3D" id="1.10.357.10">
    <property type="entry name" value="Tetracycline Repressor, domain 2"/>
    <property type="match status" value="1"/>
</dbReference>
<evidence type="ECO:0000256" key="2">
    <source>
        <dbReference type="ARBA" id="ARBA00023125"/>
    </source>
</evidence>
<comment type="caution">
    <text evidence="6">The sequence shown here is derived from an EMBL/GenBank/DDBJ whole genome shotgun (WGS) entry which is preliminary data.</text>
</comment>
<feature type="DNA-binding region" description="H-T-H motif" evidence="4">
    <location>
        <begin position="33"/>
        <end position="52"/>
    </location>
</feature>
<dbReference type="EMBL" id="QGTR01000003">
    <property type="protein sequence ID" value="PWW00269.1"/>
    <property type="molecule type" value="Genomic_DNA"/>
</dbReference>
<evidence type="ECO:0000256" key="4">
    <source>
        <dbReference type="PROSITE-ProRule" id="PRU00335"/>
    </source>
</evidence>
<dbReference type="GO" id="GO:0000976">
    <property type="term" value="F:transcription cis-regulatory region binding"/>
    <property type="evidence" value="ECO:0007669"/>
    <property type="project" value="TreeGrafter"/>
</dbReference>
<dbReference type="SUPFAM" id="SSF46689">
    <property type="entry name" value="Homeodomain-like"/>
    <property type="match status" value="1"/>
</dbReference>
<dbReference type="Proteomes" id="UP000246352">
    <property type="component" value="Unassembled WGS sequence"/>
</dbReference>
<name>A0A317PI23_9HYPH</name>
<dbReference type="InterPro" id="IPR001647">
    <property type="entry name" value="HTH_TetR"/>
</dbReference>
<accession>A0A317PI23</accession>
<keyword evidence="1" id="KW-0805">Transcription regulation</keyword>
<dbReference type="RefSeq" id="WP_110032505.1">
    <property type="nucleotide sequence ID" value="NZ_QGTR01000003.1"/>
</dbReference>